<dbReference type="Proteomes" id="UP000540698">
    <property type="component" value="Unassembled WGS sequence"/>
</dbReference>
<sequence>MVVDELVGPQAARIRGNGSHADYLEYLLCLIFLLRFESPASIRDRIFYRAGSTGEFLENPERLTHELMLQHAIPAGLETAFRRVEPANIADLERIVEICSAVGTNSFRYLLDLLSHERSASGSEFFTPPRIAALAVALAVGPRAEPGSVYDPYVRGGELRGETTSNVR</sequence>
<name>A0A7X6R773_9NOCA</name>
<dbReference type="AlphaFoldDB" id="A0A7X6R773"/>
<keyword evidence="2" id="KW-1185">Reference proteome</keyword>
<dbReference type="RefSeq" id="WP_062976755.1">
    <property type="nucleotide sequence ID" value="NZ_JAAXOS010000029.1"/>
</dbReference>
<dbReference type="InterPro" id="IPR029063">
    <property type="entry name" value="SAM-dependent_MTases_sf"/>
</dbReference>
<gene>
    <name evidence="1" type="ORF">HGB38_34640</name>
</gene>
<dbReference type="EMBL" id="JAAXOS010000029">
    <property type="protein sequence ID" value="NKY31298.1"/>
    <property type="molecule type" value="Genomic_DNA"/>
</dbReference>
<proteinExistence type="predicted"/>
<comment type="caution">
    <text evidence="1">The sequence shown here is derived from an EMBL/GenBank/DDBJ whole genome shotgun (WGS) entry which is preliminary data.</text>
</comment>
<accession>A0A7X6R773</accession>
<evidence type="ECO:0000313" key="1">
    <source>
        <dbReference type="EMBL" id="NKY31298.1"/>
    </source>
</evidence>
<dbReference type="SUPFAM" id="SSF53335">
    <property type="entry name" value="S-adenosyl-L-methionine-dependent methyltransferases"/>
    <property type="match status" value="1"/>
</dbReference>
<reference evidence="1 2" key="1">
    <citation type="submission" date="2020-04" db="EMBL/GenBank/DDBJ databases">
        <title>MicrobeNet Type strains.</title>
        <authorList>
            <person name="Nicholson A.C."/>
        </authorList>
    </citation>
    <scope>NUCLEOTIDE SEQUENCE [LARGE SCALE GENOMIC DNA]</scope>
    <source>
        <strain evidence="1 2">DSM 44956</strain>
    </source>
</reference>
<protein>
    <submittedName>
        <fullName evidence="1">Uncharacterized protein</fullName>
    </submittedName>
</protein>
<evidence type="ECO:0000313" key="2">
    <source>
        <dbReference type="Proteomes" id="UP000540698"/>
    </source>
</evidence>
<organism evidence="1 2">
    <name type="scientific">Nocardia gamkensis</name>
    <dbReference type="NCBI Taxonomy" id="352869"/>
    <lineage>
        <taxon>Bacteria</taxon>
        <taxon>Bacillati</taxon>
        <taxon>Actinomycetota</taxon>
        <taxon>Actinomycetes</taxon>
        <taxon>Mycobacteriales</taxon>
        <taxon>Nocardiaceae</taxon>
        <taxon>Nocardia</taxon>
    </lineage>
</organism>